<dbReference type="Pfam" id="PF09118">
    <property type="entry name" value="GO-like_E_set"/>
    <property type="match status" value="1"/>
</dbReference>
<organism evidence="5 6">
    <name type="scientific">Papiliotrema laurentii</name>
    <name type="common">Cryptococcus laurentii</name>
    <dbReference type="NCBI Taxonomy" id="5418"/>
    <lineage>
        <taxon>Eukaryota</taxon>
        <taxon>Fungi</taxon>
        <taxon>Dikarya</taxon>
        <taxon>Basidiomycota</taxon>
        <taxon>Agaricomycotina</taxon>
        <taxon>Tremellomycetes</taxon>
        <taxon>Tremellales</taxon>
        <taxon>Rhynchogastremaceae</taxon>
        <taxon>Papiliotrema</taxon>
    </lineage>
</organism>
<dbReference type="InterPro" id="IPR009880">
    <property type="entry name" value="Glyoxal_oxidase_N"/>
</dbReference>
<keyword evidence="6" id="KW-1185">Reference proteome</keyword>
<sequence length="631" mass="68418">MVSSTSTLIHVLTLALVATTSAAQQANTFKYVGLSGVSAQQLFLGTKNKVYIVDKTEKNNDTVNGHPAWASEYDLTTNSYRTMEVVSNSFCAGGTVLGNGTWINVGGNQAVTTGGVKAASQTGGPPYQNIDGGKAMRFLDPCDDQSCDWLDDAAMYMTSRRWYPTLETLEDGSAMIFGGCEYGGYVNDGTAPQPGDWQNNPTVEYWPANGRVPFTLQFLLNTLPVNLFPLVWLLPSGNMLIQAEFQAMIFDYKNALEYNIANIPDAVRVYPASAATAVFPMTPTNNWTATIIFCGGTNLNNLQWVPGAWLVSYPADTSCVTISPDIDLNWYHDDPLAAGRSMGQFINLPDGRLFMLNGAGKGTAGYGNNSWAIGQSYADDPQLQSWYFDPSKPAGSRWSQAASSSIPRMYHSSATLLADGSVLVSGSNPNADFVDHNTDPDAVYVTQYQVEIFYPDYWDKPRPAPTGMPNKITYGGNSFDIELTLADLNNNALNINATKAVIIRTGFSTHAMNMGQRHVELRTSFTGKDDGSATLHVAQLPPNPAILVPGPALFFVVVDGVPSEASWIMVGDGIIGDQTLQAESTLPPSTLSAQIVAQYGGAATKRDEQEAFASDGWRWDSKWSLRWDWSG</sequence>
<dbReference type="InterPro" id="IPR014756">
    <property type="entry name" value="Ig_E-set"/>
</dbReference>
<evidence type="ECO:0000256" key="2">
    <source>
        <dbReference type="SAM" id="SignalP"/>
    </source>
</evidence>
<dbReference type="InterPro" id="IPR011043">
    <property type="entry name" value="Gal_Oxase/kelch_b-propeller"/>
</dbReference>
<feature type="domain" description="Glyoxal oxidase N-terminal" evidence="3">
    <location>
        <begin position="121"/>
        <end position="457"/>
    </location>
</feature>
<comment type="caution">
    <text evidence="5">The sequence shown here is derived from an EMBL/GenBank/DDBJ whole genome shotgun (WGS) entry which is preliminary data.</text>
</comment>
<protein>
    <submittedName>
        <fullName evidence="5">Glyoxal oxidase</fullName>
    </submittedName>
</protein>
<dbReference type="InterPro" id="IPR015202">
    <property type="entry name" value="GO-like_E_set"/>
</dbReference>
<dbReference type="PANTHER" id="PTHR32208">
    <property type="entry name" value="SECRETED PROTEIN-RELATED"/>
    <property type="match status" value="1"/>
</dbReference>
<dbReference type="Pfam" id="PF07250">
    <property type="entry name" value="Glyoxal_oxid_N"/>
    <property type="match status" value="1"/>
</dbReference>
<evidence type="ECO:0000313" key="6">
    <source>
        <dbReference type="Proteomes" id="UP001182556"/>
    </source>
</evidence>
<feature type="signal peptide" evidence="2">
    <location>
        <begin position="1"/>
        <end position="23"/>
    </location>
</feature>
<evidence type="ECO:0000259" key="3">
    <source>
        <dbReference type="Pfam" id="PF07250"/>
    </source>
</evidence>
<dbReference type="SUPFAM" id="SSF50965">
    <property type="entry name" value="Galactose oxidase, central domain"/>
    <property type="match status" value="1"/>
</dbReference>
<evidence type="ECO:0000256" key="1">
    <source>
        <dbReference type="ARBA" id="ARBA00022729"/>
    </source>
</evidence>
<gene>
    <name evidence="5" type="ORF">DB88DRAFT_495318</name>
</gene>
<dbReference type="InterPro" id="IPR013783">
    <property type="entry name" value="Ig-like_fold"/>
</dbReference>
<feature type="chain" id="PRO_5042143427" evidence="2">
    <location>
        <begin position="24"/>
        <end position="631"/>
    </location>
</feature>
<dbReference type="Gene3D" id="2.60.40.10">
    <property type="entry name" value="Immunoglobulins"/>
    <property type="match status" value="1"/>
</dbReference>
<dbReference type="InterPro" id="IPR037293">
    <property type="entry name" value="Gal_Oxidase_central_sf"/>
</dbReference>
<dbReference type="Proteomes" id="UP001182556">
    <property type="component" value="Unassembled WGS sequence"/>
</dbReference>
<dbReference type="EMBL" id="JAODAN010000008">
    <property type="protein sequence ID" value="KAK1922502.1"/>
    <property type="molecule type" value="Genomic_DNA"/>
</dbReference>
<feature type="domain" description="Galactose oxidase-like Early set" evidence="4">
    <location>
        <begin position="462"/>
        <end position="570"/>
    </location>
</feature>
<accession>A0AAD9CUT3</accession>
<name>A0AAD9CUT3_PAPLA</name>
<dbReference type="Gene3D" id="2.130.10.80">
    <property type="entry name" value="Galactose oxidase/kelch, beta-propeller"/>
    <property type="match status" value="1"/>
</dbReference>
<dbReference type="AlphaFoldDB" id="A0AAD9CUT3"/>
<proteinExistence type="predicted"/>
<dbReference type="PANTHER" id="PTHR32208:SF96">
    <property type="entry name" value="GLYOXAL OXIDASE"/>
    <property type="match status" value="1"/>
</dbReference>
<dbReference type="SUPFAM" id="SSF81296">
    <property type="entry name" value="E set domains"/>
    <property type="match status" value="1"/>
</dbReference>
<dbReference type="CDD" id="cd02851">
    <property type="entry name" value="E_set_GO_C"/>
    <property type="match status" value="1"/>
</dbReference>
<evidence type="ECO:0000313" key="5">
    <source>
        <dbReference type="EMBL" id="KAK1922502.1"/>
    </source>
</evidence>
<reference evidence="5" key="1">
    <citation type="submission" date="2023-02" db="EMBL/GenBank/DDBJ databases">
        <title>Identification and recombinant expression of a fungal hydrolase from Papiliotrema laurentii that hydrolyzes apple cutin and clears colloidal polyester polyurethane.</title>
        <authorList>
            <consortium name="DOE Joint Genome Institute"/>
            <person name="Roman V.A."/>
            <person name="Bojanowski C."/>
            <person name="Crable B.R."/>
            <person name="Wagner D.N."/>
            <person name="Hung C.S."/>
            <person name="Nadeau L.J."/>
            <person name="Schratz L."/>
            <person name="Haridas S."/>
            <person name="Pangilinan J."/>
            <person name="Lipzen A."/>
            <person name="Na H."/>
            <person name="Yan M."/>
            <person name="Ng V."/>
            <person name="Grigoriev I.V."/>
            <person name="Spatafora J.W."/>
            <person name="Barlow D."/>
            <person name="Biffinger J."/>
            <person name="Kelley-Loughnane N."/>
            <person name="Varaljay V.A."/>
            <person name="Crookes-Goodson W.J."/>
        </authorList>
    </citation>
    <scope>NUCLEOTIDE SEQUENCE</scope>
    <source>
        <strain evidence="5">5307AH</strain>
    </source>
</reference>
<evidence type="ECO:0000259" key="4">
    <source>
        <dbReference type="Pfam" id="PF09118"/>
    </source>
</evidence>
<keyword evidence="1 2" id="KW-0732">Signal</keyword>